<dbReference type="AlphaFoldDB" id="A0A9N9BU21"/>
<keyword evidence="1" id="KW-0175">Coiled coil</keyword>
<proteinExistence type="predicted"/>
<organism evidence="3 4">
    <name type="scientific">Acaulospora morrowiae</name>
    <dbReference type="NCBI Taxonomy" id="94023"/>
    <lineage>
        <taxon>Eukaryota</taxon>
        <taxon>Fungi</taxon>
        <taxon>Fungi incertae sedis</taxon>
        <taxon>Mucoromycota</taxon>
        <taxon>Glomeromycotina</taxon>
        <taxon>Glomeromycetes</taxon>
        <taxon>Diversisporales</taxon>
        <taxon>Acaulosporaceae</taxon>
        <taxon>Acaulospora</taxon>
    </lineage>
</organism>
<evidence type="ECO:0000313" key="4">
    <source>
        <dbReference type="Proteomes" id="UP000789342"/>
    </source>
</evidence>
<gene>
    <name evidence="3" type="ORF">AMORRO_LOCUS6788</name>
</gene>
<evidence type="ECO:0000256" key="2">
    <source>
        <dbReference type="SAM" id="MobiDB-lite"/>
    </source>
</evidence>
<dbReference type="OrthoDB" id="2392335at2759"/>
<sequence>MRELGPKEHRISIDHEKILPPVGKSEVSSDSENFPHNGKRATRVVDSPKLDPREHRISIGCLSPRKIEKLPHNGKKITRVVCSPNMKYIATANLDDRSVCVWKFTDEKELVLDNSFDLKKTCLMEPIRVSDSKNILIGNGCENSLTLEIRGYKTKSMRLLNDQKEGFKGKIDSSGFLKNGELVIVEGDPEKLLILLDMPFVIAQLNLVTQKFEEQYELDWNLIKFRKSIRMKLNSDCTLLAVAGRLNNESKEHGEKSKVYFYLTKPGTTNAYHKVKGSQSFKEIFPDIFESSVAININIMNFIILKEGEFLFVYFEEERTSYIINLCTFSKYKNLVELNLSAEKGFIIPGYIVRFHDRLQSESLSRNRLQIESLSRNIEWEDDMHNEPGKDDKIDLRSYREEIKEIIKDILEKYESNKDMARCLEPKNYDDQLYPWIVEYVKNSTVDLKEYSTVDLKEYSTVDLKEYSTVGPEMQNNEDPEISHGDLLNRYVYDKSFVELHGKELFQELFKMGRVDFNDGNYTKFIIEHISAKARLDLFKGELLHDLIKSKRVDNSRKYYEVSIDKLANYVDELANCVKKLENDSASEPFVSAVKKIVGYEKKVDEKINELDKKFDKIDELDKKVNIDNLSNNFENIDKKIKELDEKFGKIDNLDKKFENIDERFNEIINLIKQGR</sequence>
<evidence type="ECO:0000313" key="3">
    <source>
        <dbReference type="EMBL" id="CAG8578246.1"/>
    </source>
</evidence>
<accession>A0A9N9BU21</accession>
<dbReference type="EMBL" id="CAJVPV010004737">
    <property type="protein sequence ID" value="CAG8578246.1"/>
    <property type="molecule type" value="Genomic_DNA"/>
</dbReference>
<keyword evidence="4" id="KW-1185">Reference proteome</keyword>
<dbReference type="InterPro" id="IPR036322">
    <property type="entry name" value="WD40_repeat_dom_sf"/>
</dbReference>
<name>A0A9N9BU21_9GLOM</name>
<reference evidence="3" key="1">
    <citation type="submission" date="2021-06" db="EMBL/GenBank/DDBJ databases">
        <authorList>
            <person name="Kallberg Y."/>
            <person name="Tangrot J."/>
            <person name="Rosling A."/>
        </authorList>
    </citation>
    <scope>NUCLEOTIDE SEQUENCE</scope>
    <source>
        <strain evidence="3">CL551</strain>
    </source>
</reference>
<dbReference type="Gene3D" id="1.20.1270.70">
    <property type="entry name" value="Designed single chain three-helix bundle"/>
    <property type="match status" value="1"/>
</dbReference>
<feature type="coiled-coil region" evidence="1">
    <location>
        <begin position="564"/>
        <end position="647"/>
    </location>
</feature>
<feature type="region of interest" description="Disordered" evidence="2">
    <location>
        <begin position="19"/>
        <end position="42"/>
    </location>
</feature>
<protein>
    <submittedName>
        <fullName evidence="3">12931_t:CDS:1</fullName>
    </submittedName>
</protein>
<dbReference type="Proteomes" id="UP000789342">
    <property type="component" value="Unassembled WGS sequence"/>
</dbReference>
<dbReference type="SUPFAM" id="SSF50978">
    <property type="entry name" value="WD40 repeat-like"/>
    <property type="match status" value="1"/>
</dbReference>
<evidence type="ECO:0000256" key="1">
    <source>
        <dbReference type="SAM" id="Coils"/>
    </source>
</evidence>
<comment type="caution">
    <text evidence="3">The sequence shown here is derived from an EMBL/GenBank/DDBJ whole genome shotgun (WGS) entry which is preliminary data.</text>
</comment>